<dbReference type="Gene3D" id="2.60.40.640">
    <property type="match status" value="1"/>
</dbReference>
<dbReference type="OMA" id="ANTIHGA"/>
<keyword evidence="2" id="KW-1185">Reference proteome</keyword>
<dbReference type="eggNOG" id="ENOG502SZMC">
    <property type="taxonomic scope" value="Eukaryota"/>
</dbReference>
<dbReference type="HOGENOM" id="CLU_048919_0_0_1"/>
<evidence type="ECO:0008006" key="3">
    <source>
        <dbReference type="Google" id="ProtNLM"/>
    </source>
</evidence>
<sequence length="356" mass="39217">MKLALQIEHESSPPLFHPGDPLRATLEIRGCFFKHVPRVTATFRGRLTVKASPGLNTCCPTECNYTLFEQSEDLKILQSAAVNDNSGGCVYLCPIEFKFPTDLNCACQNACQLPSSISVNDGKLRIRSTYLLSATVKRCILGKMSRSKSVKRELMFSCNPPVINLAASCTVALPVYKLNQSLKSASRDLIGLDESLPLYYPSLHMDIALPEPPVLIRGQGTPLRLKFHTPHELFQGADIYVRSVEIQMQAVVSAFLQSEWQSMAETRYANTIHGAVPIESEHFELDLGAWGTFIVVQSRPSSSSCLLKSDYAVQFIVGISNGLESSIQYLEASLDVLVMDPPPTYDAATHDDVNDA</sequence>
<protein>
    <recommendedName>
        <fullName evidence="3">Arrestin-like N-terminal domain-containing protein</fullName>
    </recommendedName>
</protein>
<dbReference type="OrthoDB" id="5206208at2759"/>
<comment type="caution">
    <text evidence="1">The sequence shown here is derived from an EMBL/GenBank/DDBJ whole genome shotgun (WGS) entry which is preliminary data.</text>
</comment>
<dbReference type="EMBL" id="ABDG02000026">
    <property type="protein sequence ID" value="EHK42368.1"/>
    <property type="molecule type" value="Genomic_DNA"/>
</dbReference>
<gene>
    <name evidence="1" type="ORF">TRIATDRAFT_33331</name>
</gene>
<proteinExistence type="predicted"/>
<dbReference type="STRING" id="452589.G9P0J7"/>
<dbReference type="AlphaFoldDB" id="G9P0J7"/>
<dbReference type="Proteomes" id="UP000005426">
    <property type="component" value="Unassembled WGS sequence"/>
</dbReference>
<evidence type="ECO:0000313" key="2">
    <source>
        <dbReference type="Proteomes" id="UP000005426"/>
    </source>
</evidence>
<dbReference type="InterPro" id="IPR014752">
    <property type="entry name" value="Arrestin-like_C"/>
</dbReference>
<accession>G9P0J7</accession>
<reference evidence="1 2" key="1">
    <citation type="journal article" date="2011" name="Genome Biol.">
        <title>Comparative genome sequence analysis underscores mycoparasitism as the ancestral life style of Trichoderma.</title>
        <authorList>
            <person name="Kubicek C.P."/>
            <person name="Herrera-Estrella A."/>
            <person name="Seidl-Seiboth V."/>
            <person name="Martinez D.A."/>
            <person name="Druzhinina I.S."/>
            <person name="Thon M."/>
            <person name="Zeilinger S."/>
            <person name="Casas-Flores S."/>
            <person name="Horwitz B.A."/>
            <person name="Mukherjee P.K."/>
            <person name="Mukherjee M."/>
            <person name="Kredics L."/>
            <person name="Alcaraz L.D."/>
            <person name="Aerts A."/>
            <person name="Antal Z."/>
            <person name="Atanasova L."/>
            <person name="Cervantes-Badillo M.G."/>
            <person name="Challacombe J."/>
            <person name="Chertkov O."/>
            <person name="McCluskey K."/>
            <person name="Coulpier F."/>
            <person name="Deshpande N."/>
            <person name="von Doehren H."/>
            <person name="Ebbole D.J."/>
            <person name="Esquivel-Naranjo E.U."/>
            <person name="Fekete E."/>
            <person name="Flipphi M."/>
            <person name="Glaser F."/>
            <person name="Gomez-Rodriguez E.Y."/>
            <person name="Gruber S."/>
            <person name="Han C."/>
            <person name="Henrissat B."/>
            <person name="Hermosa R."/>
            <person name="Hernandez-Onate M."/>
            <person name="Karaffa L."/>
            <person name="Kosti I."/>
            <person name="Le Crom S."/>
            <person name="Lindquist E."/>
            <person name="Lucas S."/>
            <person name="Luebeck M."/>
            <person name="Luebeck P.S."/>
            <person name="Margeot A."/>
            <person name="Metz B."/>
            <person name="Misra M."/>
            <person name="Nevalainen H."/>
            <person name="Omann M."/>
            <person name="Packer N."/>
            <person name="Perrone G."/>
            <person name="Uresti-Rivera E.E."/>
            <person name="Salamov A."/>
            <person name="Schmoll M."/>
            <person name="Seiboth B."/>
            <person name="Shapiro H."/>
            <person name="Sukno S."/>
            <person name="Tamayo-Ramos J.A."/>
            <person name="Tisch D."/>
            <person name="Wiest A."/>
            <person name="Wilkinson H.H."/>
            <person name="Zhang M."/>
            <person name="Coutinho P.M."/>
            <person name="Kenerley C.M."/>
            <person name="Monte E."/>
            <person name="Baker S.E."/>
            <person name="Grigoriev I.V."/>
        </authorList>
    </citation>
    <scope>NUCLEOTIDE SEQUENCE [LARGE SCALE GENOMIC DNA]</scope>
    <source>
        <strain evidence="2">ATCC 20476 / IMI 206040</strain>
    </source>
</reference>
<name>G9P0J7_HYPAI</name>
<organism evidence="1 2">
    <name type="scientific">Hypocrea atroviridis (strain ATCC 20476 / IMI 206040)</name>
    <name type="common">Trichoderma atroviride</name>
    <dbReference type="NCBI Taxonomy" id="452589"/>
    <lineage>
        <taxon>Eukaryota</taxon>
        <taxon>Fungi</taxon>
        <taxon>Dikarya</taxon>
        <taxon>Ascomycota</taxon>
        <taxon>Pezizomycotina</taxon>
        <taxon>Sordariomycetes</taxon>
        <taxon>Hypocreomycetidae</taxon>
        <taxon>Hypocreales</taxon>
        <taxon>Hypocreaceae</taxon>
        <taxon>Trichoderma</taxon>
    </lineage>
</organism>
<evidence type="ECO:0000313" key="1">
    <source>
        <dbReference type="EMBL" id="EHK42368.1"/>
    </source>
</evidence>